<dbReference type="Proteomes" id="UP001390339">
    <property type="component" value="Unassembled WGS sequence"/>
</dbReference>
<name>A0ABR2I4N3_9PEZI</name>
<evidence type="ECO:0000313" key="9">
    <source>
        <dbReference type="EMBL" id="KAK8857109.1"/>
    </source>
</evidence>
<evidence type="ECO:0000256" key="3">
    <source>
        <dbReference type="ARBA" id="ARBA00022777"/>
    </source>
</evidence>
<reference evidence="9 10" key="1">
    <citation type="journal article" date="2024" name="IMA Fungus">
        <title>Apiospora arundinis, a panoply of carbohydrate-active enzymes and secondary metabolites.</title>
        <authorList>
            <person name="Sorensen T."/>
            <person name="Petersen C."/>
            <person name="Muurmann A.T."/>
            <person name="Christiansen J.V."/>
            <person name="Brundto M.L."/>
            <person name="Overgaard C.K."/>
            <person name="Boysen A.T."/>
            <person name="Wollenberg R.D."/>
            <person name="Larsen T.O."/>
            <person name="Sorensen J.L."/>
            <person name="Nielsen K.L."/>
            <person name="Sondergaard T.E."/>
        </authorList>
    </citation>
    <scope>NUCLEOTIDE SEQUENCE [LARGE SCALE GENOMIC DNA]</scope>
    <source>
        <strain evidence="9 10">AAU 773</strain>
    </source>
</reference>
<feature type="region of interest" description="Disordered" evidence="7">
    <location>
        <begin position="1"/>
        <end position="40"/>
    </location>
</feature>
<dbReference type="InterPro" id="IPR050339">
    <property type="entry name" value="CC_SR_Kinase"/>
</dbReference>
<dbReference type="Gene3D" id="3.30.200.20">
    <property type="entry name" value="Phosphorylase Kinase, domain 1"/>
    <property type="match status" value="1"/>
</dbReference>
<evidence type="ECO:0000256" key="4">
    <source>
        <dbReference type="ARBA" id="ARBA00022840"/>
    </source>
</evidence>
<comment type="similarity">
    <text evidence="5">Belongs to the protein kinase superfamily. Ser/Thr protein kinase family. GCN2 subfamily.</text>
</comment>
<dbReference type="InterPro" id="IPR017441">
    <property type="entry name" value="Protein_kinase_ATP_BS"/>
</dbReference>
<feature type="compositionally biased region" description="Polar residues" evidence="7">
    <location>
        <begin position="1"/>
        <end position="21"/>
    </location>
</feature>
<evidence type="ECO:0000313" key="10">
    <source>
        <dbReference type="Proteomes" id="UP001390339"/>
    </source>
</evidence>
<protein>
    <submittedName>
        <fullName evidence="9">Kinase-like protein</fullName>
    </submittedName>
</protein>
<evidence type="ECO:0000256" key="2">
    <source>
        <dbReference type="ARBA" id="ARBA00022741"/>
    </source>
</evidence>
<dbReference type="InterPro" id="IPR008271">
    <property type="entry name" value="Ser/Thr_kinase_AS"/>
</dbReference>
<accession>A0ABR2I4N3</accession>
<feature type="compositionally biased region" description="Basic and acidic residues" evidence="7">
    <location>
        <begin position="359"/>
        <end position="369"/>
    </location>
</feature>
<dbReference type="InterPro" id="IPR011009">
    <property type="entry name" value="Kinase-like_dom_sf"/>
</dbReference>
<proteinExistence type="inferred from homology"/>
<gene>
    <name evidence="9" type="ORF">PGQ11_013021</name>
</gene>
<keyword evidence="3" id="KW-0418">Kinase</keyword>
<dbReference type="Gene3D" id="1.10.510.10">
    <property type="entry name" value="Transferase(Phosphotransferase) domain 1"/>
    <property type="match status" value="1"/>
</dbReference>
<feature type="binding site" evidence="6">
    <location>
        <position position="227"/>
    </location>
    <ligand>
        <name>ATP</name>
        <dbReference type="ChEBI" id="CHEBI:30616"/>
    </ligand>
</feature>
<keyword evidence="1" id="KW-0808">Transferase</keyword>
<evidence type="ECO:0000256" key="1">
    <source>
        <dbReference type="ARBA" id="ARBA00022679"/>
    </source>
</evidence>
<dbReference type="PANTHER" id="PTHR11042">
    <property type="entry name" value="EUKARYOTIC TRANSLATION INITIATION FACTOR 2-ALPHA KINASE EIF2-ALPHA KINASE -RELATED"/>
    <property type="match status" value="1"/>
</dbReference>
<feature type="compositionally biased region" description="Acidic residues" evidence="7">
    <location>
        <begin position="311"/>
        <end position="330"/>
    </location>
</feature>
<dbReference type="SUPFAM" id="SSF56112">
    <property type="entry name" value="Protein kinase-like (PK-like)"/>
    <property type="match status" value="1"/>
</dbReference>
<keyword evidence="10" id="KW-1185">Reference proteome</keyword>
<evidence type="ECO:0000256" key="7">
    <source>
        <dbReference type="SAM" id="MobiDB-lite"/>
    </source>
</evidence>
<dbReference type="InterPro" id="IPR000719">
    <property type="entry name" value="Prot_kinase_dom"/>
</dbReference>
<keyword evidence="4 6" id="KW-0067">ATP-binding</keyword>
<dbReference type="SMART" id="SM00220">
    <property type="entry name" value="S_TKc"/>
    <property type="match status" value="1"/>
</dbReference>
<feature type="domain" description="Protein kinase" evidence="8">
    <location>
        <begin position="197"/>
        <end position="646"/>
    </location>
</feature>
<dbReference type="PROSITE" id="PS00108">
    <property type="entry name" value="PROTEIN_KINASE_ST"/>
    <property type="match status" value="1"/>
</dbReference>
<feature type="compositionally biased region" description="Low complexity" evidence="7">
    <location>
        <begin position="283"/>
        <end position="294"/>
    </location>
</feature>
<dbReference type="Pfam" id="PF00069">
    <property type="entry name" value="Pkinase"/>
    <property type="match status" value="2"/>
</dbReference>
<dbReference type="PROSITE" id="PS50011">
    <property type="entry name" value="PROTEIN_KINASE_DOM"/>
    <property type="match status" value="1"/>
</dbReference>
<keyword evidence="2 6" id="KW-0547">Nucleotide-binding</keyword>
<evidence type="ECO:0000259" key="8">
    <source>
        <dbReference type="PROSITE" id="PS50011"/>
    </source>
</evidence>
<comment type="caution">
    <text evidence="9">The sequence shown here is derived from an EMBL/GenBank/DDBJ whole genome shotgun (WGS) entry which is preliminary data.</text>
</comment>
<dbReference type="EMBL" id="JAPCWZ010000007">
    <property type="protein sequence ID" value="KAK8857109.1"/>
    <property type="molecule type" value="Genomic_DNA"/>
</dbReference>
<organism evidence="9 10">
    <name type="scientific">Apiospora arundinis</name>
    <dbReference type="NCBI Taxonomy" id="335852"/>
    <lineage>
        <taxon>Eukaryota</taxon>
        <taxon>Fungi</taxon>
        <taxon>Dikarya</taxon>
        <taxon>Ascomycota</taxon>
        <taxon>Pezizomycotina</taxon>
        <taxon>Sordariomycetes</taxon>
        <taxon>Xylariomycetidae</taxon>
        <taxon>Amphisphaeriales</taxon>
        <taxon>Apiosporaceae</taxon>
        <taxon>Apiospora</taxon>
    </lineage>
</organism>
<feature type="region of interest" description="Disordered" evidence="7">
    <location>
        <begin position="278"/>
        <end position="386"/>
    </location>
</feature>
<evidence type="ECO:0000256" key="5">
    <source>
        <dbReference type="ARBA" id="ARBA00037982"/>
    </source>
</evidence>
<sequence>MDFGSNPTSRRVKDTSVSSNSTDEEEVLSVSSGTTENKFSEGHGIAAGITRGEHRDLIIASLLEDHFRTLAAELYNSSAPAGSPNYSRHSPEIQPLARRLYDEATQRLSSNQLLPALAASDTSRNTRAQYITGLDSLTSLTSLTSLAGAPATPAGLVSQFRDLTVQPFHGRAILPPPANSLQLSHPQPRKSHYNSSFQEVSLLGKGGFGKVYRCYSPLDQSTYAVKKIALSARLWKTFCDGDHEKLSHILKEAQALAKLDHPNVVRYHQAWLDEPDQFTVTTSPQSPQGQIQSINDRPDGPLLLDYRPELDNDPDSLDEDETDGVTDDDQSASCGIVFGEDTQSFGGGQVQQYNPGPEWSERSTDDLSETRSATNDSDIFTDDRSRSMNAGSTQQAADANVHTLCIQMSLYPMTLAQYISRSPGRSGSPRHCFHLVPSLHILLSILAGIRYIHSKGMVHRDIKPGNIFLSALETENIGGYCDITCLSCPTQEQDCGNWLNPRIGDFGLVTQLAHGEMPPLSKEPYRNSSDHDTLEISKDVGTALYRPPKWDNIRNSGVHLDIFALGVVLVEMLCPFGTVMERADTLNSLQKGDGSYLSSVEKRLVGEDHDADTKAKALKLVSGMVQLDPAKRLSAVEIDDLARQVLASCDGKTG</sequence>
<evidence type="ECO:0000256" key="6">
    <source>
        <dbReference type="PROSITE-ProRule" id="PRU10141"/>
    </source>
</evidence>
<dbReference type="PROSITE" id="PS00107">
    <property type="entry name" value="PROTEIN_KINASE_ATP"/>
    <property type="match status" value="1"/>
</dbReference>